<dbReference type="GO" id="GO:0005783">
    <property type="term" value="C:endoplasmic reticulum"/>
    <property type="evidence" value="ECO:0007669"/>
    <property type="project" value="UniProtKB-SubCell"/>
</dbReference>
<dbReference type="AlphaFoldDB" id="A0A8H6VB19"/>
<keyword evidence="17" id="KW-1185">Reference proteome</keyword>
<feature type="region of interest" description="Disordered" evidence="13">
    <location>
        <begin position="168"/>
        <end position="192"/>
    </location>
</feature>
<dbReference type="GO" id="GO:0006488">
    <property type="term" value="P:dolichol-linked oligosaccharide biosynthetic process"/>
    <property type="evidence" value="ECO:0007669"/>
    <property type="project" value="InterPro"/>
</dbReference>
<reference evidence="16" key="1">
    <citation type="submission" date="2020-06" db="EMBL/GenBank/DDBJ databases">
        <title>Draft genome sequences of strains closely related to Aspergillus parafelis and Aspergillus hiratsukae.</title>
        <authorList>
            <person name="Dos Santos R.A.C."/>
            <person name="Rivero-Menendez O."/>
            <person name="Steenwyk J.L."/>
            <person name="Mead M.E."/>
            <person name="Goldman G.H."/>
            <person name="Alastruey-Izquierdo A."/>
            <person name="Rokas A."/>
        </authorList>
    </citation>
    <scope>NUCLEOTIDE SEQUENCE</scope>
    <source>
        <strain evidence="15">CNM-CM5623</strain>
        <strain evidence="16">CNM-CM7691</strain>
    </source>
</reference>
<dbReference type="EMBL" id="JACBAG010001806">
    <property type="protein sequence ID" value="KAF7181634.1"/>
    <property type="molecule type" value="Genomic_DNA"/>
</dbReference>
<dbReference type="EMBL" id="JACBAE010001311">
    <property type="protein sequence ID" value="KAF7165939.1"/>
    <property type="molecule type" value="Genomic_DNA"/>
</dbReference>
<comment type="catalytic activity">
    <reaction evidence="11">
        <text>an N-acetyl-alpha-D-glucosaminyl-diphospho-di-trans,poly-cis-dolichol + UDP-N-acetyl-alpha-D-glucosamine = an N,N'-diacetylchitobiosyl-diphospho-di-trans,poly-cis-dolichol + UDP + H(+)</text>
        <dbReference type="Rhea" id="RHEA:23380"/>
        <dbReference type="Rhea" id="RHEA-COMP:19507"/>
        <dbReference type="Rhea" id="RHEA-COMP:19510"/>
        <dbReference type="ChEBI" id="CHEBI:15378"/>
        <dbReference type="ChEBI" id="CHEBI:57269"/>
        <dbReference type="ChEBI" id="CHEBI:57705"/>
        <dbReference type="ChEBI" id="CHEBI:58223"/>
        <dbReference type="ChEBI" id="CHEBI:58427"/>
        <dbReference type="EC" id="2.4.1.141"/>
    </reaction>
</comment>
<evidence type="ECO:0000256" key="8">
    <source>
        <dbReference type="ARBA" id="ARBA00022824"/>
    </source>
</evidence>
<dbReference type="EC" id="2.4.1.141" evidence="4 12"/>
<evidence type="ECO:0000256" key="2">
    <source>
        <dbReference type="ARBA" id="ARBA00006962"/>
    </source>
</evidence>
<evidence type="ECO:0000256" key="4">
    <source>
        <dbReference type="ARBA" id="ARBA00012614"/>
    </source>
</evidence>
<sequence>MSAKLPIKVCFVTVGATASFEELVRAALDPSFVTALEKNGYSHLMVQYGKNAAIYHNFLKQYPPERRPWQRIDVGGFSFHEHGLGGEFALAQADISKGRSGSGTILEVLRMGIPLIVVPNPSLQDNHQEELARQLQKQGYVVASHYQNLCQALQQAEQLRARMLRWPPVRGPGQKNQPTLEQVMSDEMGFVD</sequence>
<protein>
    <recommendedName>
        <fullName evidence="5 12">UDP-N-acetylglucosamine transferase subunit ALG13</fullName>
        <ecNumber evidence="4 12">2.4.1.141</ecNumber>
    </recommendedName>
    <alternativeName>
        <fullName evidence="10 12">Asparagine-linked glycosylation protein 13</fullName>
    </alternativeName>
</protein>
<evidence type="ECO:0000256" key="7">
    <source>
        <dbReference type="ARBA" id="ARBA00022679"/>
    </source>
</evidence>
<gene>
    <name evidence="12" type="primary">ALG13</name>
    <name evidence="15" type="ORF">CNMCM5623_009931</name>
    <name evidence="16" type="ORF">CNMCM7691_000931</name>
</gene>
<evidence type="ECO:0000313" key="15">
    <source>
        <dbReference type="EMBL" id="KAF7165939.1"/>
    </source>
</evidence>
<dbReference type="OrthoDB" id="20273at2759"/>
<evidence type="ECO:0000256" key="1">
    <source>
        <dbReference type="ARBA" id="ARBA00004240"/>
    </source>
</evidence>
<evidence type="ECO:0000313" key="17">
    <source>
        <dbReference type="Proteomes" id="UP000641853"/>
    </source>
</evidence>
<dbReference type="GO" id="GO:0004577">
    <property type="term" value="F:N-acetylglucosaminyldiphosphodolichol N-acetylglucosaminyltransferase activity"/>
    <property type="evidence" value="ECO:0007669"/>
    <property type="project" value="UniProtKB-EC"/>
</dbReference>
<keyword evidence="7 12" id="KW-0808">Transferase</keyword>
<accession>A0A8H6VB19</accession>
<evidence type="ECO:0000256" key="11">
    <source>
        <dbReference type="ARBA" id="ARBA00048184"/>
    </source>
</evidence>
<dbReference type="Pfam" id="PF04101">
    <property type="entry name" value="Glyco_tran_28_C"/>
    <property type="match status" value="1"/>
</dbReference>
<evidence type="ECO:0000256" key="10">
    <source>
        <dbReference type="ARBA" id="ARBA00032061"/>
    </source>
</evidence>
<comment type="subunit">
    <text evidence="3 12">Heterodimer with ALG14 to form a functional enzyme.</text>
</comment>
<evidence type="ECO:0000259" key="14">
    <source>
        <dbReference type="Pfam" id="PF04101"/>
    </source>
</evidence>
<comment type="caution">
    <text evidence="16">The sequence shown here is derived from an EMBL/GenBank/DDBJ whole genome shotgun (WGS) entry which is preliminary data.</text>
</comment>
<evidence type="ECO:0000256" key="5">
    <source>
        <dbReference type="ARBA" id="ARBA00017468"/>
    </source>
</evidence>
<evidence type="ECO:0000256" key="9">
    <source>
        <dbReference type="ARBA" id="ARBA00024804"/>
    </source>
</evidence>
<dbReference type="PANTHER" id="PTHR12867">
    <property type="entry name" value="GLYCOSYL TRANSFERASE-RELATED"/>
    <property type="match status" value="1"/>
</dbReference>
<dbReference type="InterPro" id="IPR039042">
    <property type="entry name" value="Alg13-like"/>
</dbReference>
<dbReference type="Gene3D" id="3.40.50.2000">
    <property type="entry name" value="Glycogen Phosphorylase B"/>
    <property type="match status" value="1"/>
</dbReference>
<evidence type="ECO:0000313" key="16">
    <source>
        <dbReference type="EMBL" id="KAF7181634.1"/>
    </source>
</evidence>
<keyword evidence="6 12" id="KW-0328">Glycosyltransferase</keyword>
<evidence type="ECO:0000256" key="6">
    <source>
        <dbReference type="ARBA" id="ARBA00022676"/>
    </source>
</evidence>
<proteinExistence type="inferred from homology"/>
<organism evidence="16 17">
    <name type="scientific">Aspergillus felis</name>
    <dbReference type="NCBI Taxonomy" id="1287682"/>
    <lineage>
        <taxon>Eukaryota</taxon>
        <taxon>Fungi</taxon>
        <taxon>Dikarya</taxon>
        <taxon>Ascomycota</taxon>
        <taxon>Pezizomycotina</taxon>
        <taxon>Eurotiomycetes</taxon>
        <taxon>Eurotiomycetidae</taxon>
        <taxon>Eurotiales</taxon>
        <taxon>Aspergillaceae</taxon>
        <taxon>Aspergillus</taxon>
        <taxon>Aspergillus subgen. Fumigati</taxon>
    </lineage>
</organism>
<dbReference type="Proteomes" id="UP000654922">
    <property type="component" value="Unassembled WGS sequence"/>
</dbReference>
<name>A0A8H6VB19_9EURO</name>
<comment type="function">
    <text evidence="9 12">Involved in protein N-glycosylation. Essential for the second step of the dolichol-linked oligosaccharide pathway.</text>
</comment>
<evidence type="ECO:0000256" key="12">
    <source>
        <dbReference type="RuleBase" id="RU362128"/>
    </source>
</evidence>
<comment type="subcellular location">
    <subcellularLocation>
        <location evidence="1 12">Endoplasmic reticulum</location>
    </subcellularLocation>
</comment>
<dbReference type="Proteomes" id="UP000641853">
    <property type="component" value="Unassembled WGS sequence"/>
</dbReference>
<comment type="similarity">
    <text evidence="2 12">Belongs to the glycosyltransferase 28 family.</text>
</comment>
<feature type="domain" description="Glycosyl transferase family 28 C-terminal" evidence="14">
    <location>
        <begin position="9"/>
        <end position="155"/>
    </location>
</feature>
<dbReference type="PANTHER" id="PTHR12867:SF6">
    <property type="entry name" value="N-ACETYLGLUCOSAMINYLDIPHOSPHODOLICHOL N-ACETYLGLUCOSAMINYLTRANSFERASE"/>
    <property type="match status" value="1"/>
</dbReference>
<evidence type="ECO:0000256" key="13">
    <source>
        <dbReference type="SAM" id="MobiDB-lite"/>
    </source>
</evidence>
<keyword evidence="8 12" id="KW-0256">Endoplasmic reticulum</keyword>
<evidence type="ECO:0000256" key="3">
    <source>
        <dbReference type="ARBA" id="ARBA00011198"/>
    </source>
</evidence>
<dbReference type="InterPro" id="IPR007235">
    <property type="entry name" value="Glyco_trans_28_C"/>
</dbReference>
<dbReference type="SUPFAM" id="SSF53756">
    <property type="entry name" value="UDP-Glycosyltransferase/glycogen phosphorylase"/>
    <property type="match status" value="1"/>
</dbReference>